<evidence type="ECO:0000313" key="2">
    <source>
        <dbReference type="EMBL" id="SMC49695.1"/>
    </source>
</evidence>
<gene>
    <name evidence="2" type="ORF">SAMN06296429_10492</name>
</gene>
<dbReference type="AlphaFoldDB" id="A0A1W1ZMC3"/>
<feature type="region of interest" description="Disordered" evidence="1">
    <location>
        <begin position="83"/>
        <end position="108"/>
    </location>
</feature>
<organism evidence="2 3">
    <name type="scientific">Janibacter indicus</name>
    <dbReference type="NCBI Taxonomy" id="857417"/>
    <lineage>
        <taxon>Bacteria</taxon>
        <taxon>Bacillati</taxon>
        <taxon>Actinomycetota</taxon>
        <taxon>Actinomycetes</taxon>
        <taxon>Micrococcales</taxon>
        <taxon>Intrasporangiaceae</taxon>
        <taxon>Janibacter</taxon>
    </lineage>
</organism>
<dbReference type="Gene3D" id="1.10.287.1060">
    <property type="entry name" value="ESAT-6-like"/>
    <property type="match status" value="1"/>
</dbReference>
<protein>
    <submittedName>
        <fullName evidence="2">Uncharacterized conserved protein YukE</fullName>
    </submittedName>
</protein>
<dbReference type="Pfam" id="PF06013">
    <property type="entry name" value="WXG100"/>
    <property type="match status" value="1"/>
</dbReference>
<evidence type="ECO:0000256" key="1">
    <source>
        <dbReference type="SAM" id="MobiDB-lite"/>
    </source>
</evidence>
<name>A0A1W1ZMC3_9MICO</name>
<dbReference type="Proteomes" id="UP000192634">
    <property type="component" value="Unassembled WGS sequence"/>
</dbReference>
<dbReference type="InterPro" id="IPR036689">
    <property type="entry name" value="ESAT-6-like_sf"/>
</dbReference>
<evidence type="ECO:0000313" key="3">
    <source>
        <dbReference type="Proteomes" id="UP000192634"/>
    </source>
</evidence>
<reference evidence="2 3" key="1">
    <citation type="submission" date="2017-04" db="EMBL/GenBank/DDBJ databases">
        <authorList>
            <person name="Afonso C.L."/>
            <person name="Miller P.J."/>
            <person name="Scott M.A."/>
            <person name="Spackman E."/>
            <person name="Goraichik I."/>
            <person name="Dimitrov K.M."/>
            <person name="Suarez D.L."/>
            <person name="Swayne D.E."/>
        </authorList>
    </citation>
    <scope>NUCLEOTIDE SEQUENCE [LARGE SCALE GENOMIC DNA]</scope>
    <source>
        <strain evidence="2 3">CGMCC 1.12511</strain>
    </source>
</reference>
<dbReference type="RefSeq" id="WP_084450230.1">
    <property type="nucleotide sequence ID" value="NZ_CBDRLL010000002.1"/>
</dbReference>
<dbReference type="EMBL" id="FWXN01000004">
    <property type="protein sequence ID" value="SMC49695.1"/>
    <property type="molecule type" value="Genomic_DNA"/>
</dbReference>
<sequence length="355" mass="38675">MTVTDGMDVERVRSIAQQLLSQSTKIDDVRASGEGQISVLEGAWSGPDLEKFEDGWDRAMPQLDHAGQALRDFGRELVRQANDQDKASDGVGGRTGGPVVPPGKSGEGQSLLDRIIKGIGDGLSKVWEGVKGVVDWIKDNIWTPLGIPLILKDIWDSVRDISAKFKQVTDDLLRQAGKWFDETFPKLLKWGEKLAPVGKFVGKLGKIFGKAIPGLGVGFWAWDMKDLVHDWWSGEINPADFWNKGILGTTAMVAGFFPPYGTLIAAGIGLEQLRHEYMPKMERALANKLGLPENSITTVRALAMAPIYPLGLADLLPNKDFDLPGPSPKELFEGGVDAVKDAGDTLADLNPLPWP</sequence>
<dbReference type="SUPFAM" id="SSF140453">
    <property type="entry name" value="EsxAB dimer-like"/>
    <property type="match status" value="1"/>
</dbReference>
<proteinExistence type="predicted"/>
<accession>A0A1W1ZMC3</accession>
<dbReference type="InterPro" id="IPR010310">
    <property type="entry name" value="T7SS_ESAT-6-like"/>
</dbReference>